<feature type="domain" description="Methyltransferase type 11" evidence="1">
    <location>
        <begin position="55"/>
        <end position="143"/>
    </location>
</feature>
<dbReference type="InterPro" id="IPR029063">
    <property type="entry name" value="SAM-dependent_MTases_sf"/>
</dbReference>
<keyword evidence="3" id="KW-1185">Reference proteome</keyword>
<dbReference type="Proteomes" id="UP001590951">
    <property type="component" value="Unassembled WGS sequence"/>
</dbReference>
<comment type="caution">
    <text evidence="2">The sequence shown here is derived from an EMBL/GenBank/DDBJ whole genome shotgun (WGS) entry which is preliminary data.</text>
</comment>
<name>A0ABR4BHX6_9LECA</name>
<dbReference type="Pfam" id="PF08241">
    <property type="entry name" value="Methyltransf_11"/>
    <property type="match status" value="1"/>
</dbReference>
<dbReference type="SUPFAM" id="SSF53335">
    <property type="entry name" value="S-adenosyl-L-methionine-dependent methyltransferases"/>
    <property type="match status" value="1"/>
</dbReference>
<gene>
    <name evidence="2" type="ORF">ABVK25_002467</name>
</gene>
<evidence type="ECO:0000259" key="1">
    <source>
        <dbReference type="Pfam" id="PF08241"/>
    </source>
</evidence>
<dbReference type="PANTHER" id="PTHR44942">
    <property type="entry name" value="METHYLTRANSF_11 DOMAIN-CONTAINING PROTEIN"/>
    <property type="match status" value="1"/>
</dbReference>
<reference evidence="2 3" key="1">
    <citation type="submission" date="2024-09" db="EMBL/GenBank/DDBJ databases">
        <title>Rethinking Asexuality: The Enigmatic Case of Functional Sexual Genes in Lepraria (Stereocaulaceae).</title>
        <authorList>
            <person name="Doellman M."/>
            <person name="Sun Y."/>
            <person name="Barcenas-Pena A."/>
            <person name="Lumbsch H.T."/>
            <person name="Grewe F."/>
        </authorList>
    </citation>
    <scope>NUCLEOTIDE SEQUENCE [LARGE SCALE GENOMIC DNA]</scope>
    <source>
        <strain evidence="2 3">Grewe 0041</strain>
    </source>
</reference>
<dbReference type="CDD" id="cd02440">
    <property type="entry name" value="AdoMet_MTases"/>
    <property type="match status" value="1"/>
</dbReference>
<accession>A0ABR4BHX6</accession>
<evidence type="ECO:0000313" key="3">
    <source>
        <dbReference type="Proteomes" id="UP001590951"/>
    </source>
</evidence>
<dbReference type="Gene3D" id="3.40.50.150">
    <property type="entry name" value="Vaccinia Virus protein VP39"/>
    <property type="match status" value="1"/>
</dbReference>
<dbReference type="InterPro" id="IPR051052">
    <property type="entry name" value="Diverse_substrate_MTase"/>
</dbReference>
<sequence length="299" mass="33192">MTSSEQKQAEEQTFRNYVPSQAKTYSVNRGSYYENLFKVILEHHESAGGTFGTLLDIGCGPGNSNWPLAKHFATAYGIDPSLDMIDAAKGIGAEAGEAETTTGKPIEFIEGKAENFIDHVWAHWFDMQRCWTSAAQVLHKGETIALWGSASQFCHPSIPNAACVQEALFKLMREDLAPYELPGSRLARGGYDNLPLPWSFDPPIEGFSRDGFTRHDWDRNEVLSDGEHFFLGDHHVTLARYQEAVNMGNTVTKWREAHPQLVGADEDVVVEGFRRIGEALGGDELVVGASYSLLLLKRD</sequence>
<proteinExistence type="predicted"/>
<evidence type="ECO:0000313" key="2">
    <source>
        <dbReference type="EMBL" id="KAL2057414.1"/>
    </source>
</evidence>
<protein>
    <recommendedName>
        <fullName evidence="1">Methyltransferase type 11 domain-containing protein</fullName>
    </recommendedName>
</protein>
<organism evidence="2 3">
    <name type="scientific">Lepraria finkii</name>
    <dbReference type="NCBI Taxonomy" id="1340010"/>
    <lineage>
        <taxon>Eukaryota</taxon>
        <taxon>Fungi</taxon>
        <taxon>Dikarya</taxon>
        <taxon>Ascomycota</taxon>
        <taxon>Pezizomycotina</taxon>
        <taxon>Lecanoromycetes</taxon>
        <taxon>OSLEUM clade</taxon>
        <taxon>Lecanoromycetidae</taxon>
        <taxon>Lecanorales</taxon>
        <taxon>Lecanorineae</taxon>
        <taxon>Stereocaulaceae</taxon>
        <taxon>Lepraria</taxon>
    </lineage>
</organism>
<dbReference type="EMBL" id="JBHFEH010000005">
    <property type="protein sequence ID" value="KAL2057414.1"/>
    <property type="molecule type" value="Genomic_DNA"/>
</dbReference>
<dbReference type="PANTHER" id="PTHR44942:SF10">
    <property type="entry name" value="METHYLTRANSFERASE TYPE 11 DOMAIN-CONTAINING PROTEIN"/>
    <property type="match status" value="1"/>
</dbReference>
<dbReference type="InterPro" id="IPR013216">
    <property type="entry name" value="Methyltransf_11"/>
</dbReference>